<gene>
    <name evidence="5" type="ORF">F0344_07440</name>
</gene>
<evidence type="ECO:0000313" key="5">
    <source>
        <dbReference type="EMBL" id="QNE74464.1"/>
    </source>
</evidence>
<dbReference type="PROSITE" id="PS00893">
    <property type="entry name" value="NUDIX_BOX"/>
    <property type="match status" value="1"/>
</dbReference>
<reference evidence="6" key="1">
    <citation type="submission" date="2019-10" db="EMBL/GenBank/DDBJ databases">
        <title>Antimicrobial potential of Antarctic Bacteria.</title>
        <authorList>
            <person name="Benaud N."/>
            <person name="Edwards R.J."/>
            <person name="Ferrari B.C."/>
        </authorList>
    </citation>
    <scope>NUCLEOTIDE SEQUENCE [LARGE SCALE GENOMIC DNA]</scope>
    <source>
        <strain evidence="6">NBSH44</strain>
    </source>
</reference>
<dbReference type="Gene3D" id="3.90.79.10">
    <property type="entry name" value="Nucleoside Triphosphate Pyrophosphohydrolase"/>
    <property type="match status" value="2"/>
</dbReference>
<comment type="cofactor">
    <cofactor evidence="1">
        <name>Mg(2+)</name>
        <dbReference type="ChEBI" id="CHEBI:18420"/>
    </cofactor>
</comment>
<sequence>MSSSLPPSARVASQSVLSAAQYAASRHAVWLGAAAIITDEIGRVLLVHPTYRDHGRWLLPGGVVESGEHPHVACRREITEELGLADLALSGVLAMHSLSPRHPDIRPGTPFPGEIRYVFDGGTLTPDQANAIRLPREELSEYAFLETRDAVQRLRPVDGQIMLAAYRARLGNTATAHLADGRHILDVPALDRHDVHVRYRPMWDSPLNPGPVPERLPVQQAWAWCFVPDGRVVLVADPSPRGALPMLPGGTVEQTDTTPEDTLHREADEEAQLTLTDPVRLGWVLDETGEVYGGVGPNARVRLAARVTDIGPAAVDPATGRPFARLLATPAQAAALLGWGPPGARQAQLAIETARERWGLPTAGPTAIEEVPVEGMQLG</sequence>
<dbReference type="KEGG" id="sfiy:F0344_07440"/>
<dbReference type="InterPro" id="IPR000086">
    <property type="entry name" value="NUDIX_hydrolase_dom"/>
</dbReference>
<evidence type="ECO:0000256" key="3">
    <source>
        <dbReference type="ARBA" id="ARBA00022842"/>
    </source>
</evidence>
<name>A0A7G7BGJ9_9ACTN</name>
<dbReference type="PANTHER" id="PTHR43046:SF12">
    <property type="entry name" value="GDP-MANNOSE MANNOSYL HYDROLASE"/>
    <property type="match status" value="1"/>
</dbReference>
<organism evidence="5 6">
    <name type="scientific">Streptomyces finlayi</name>
    <dbReference type="NCBI Taxonomy" id="67296"/>
    <lineage>
        <taxon>Bacteria</taxon>
        <taxon>Bacillati</taxon>
        <taxon>Actinomycetota</taxon>
        <taxon>Actinomycetes</taxon>
        <taxon>Kitasatosporales</taxon>
        <taxon>Streptomycetaceae</taxon>
        <taxon>Streptomyces</taxon>
    </lineage>
</organism>
<dbReference type="InterPro" id="IPR020084">
    <property type="entry name" value="NUDIX_hydrolase_CS"/>
</dbReference>
<evidence type="ECO:0000313" key="6">
    <source>
        <dbReference type="Proteomes" id="UP000515307"/>
    </source>
</evidence>
<keyword evidence="6" id="KW-1185">Reference proteome</keyword>
<evidence type="ECO:0000256" key="2">
    <source>
        <dbReference type="ARBA" id="ARBA00022801"/>
    </source>
</evidence>
<dbReference type="PROSITE" id="PS51462">
    <property type="entry name" value="NUDIX"/>
    <property type="match status" value="1"/>
</dbReference>
<dbReference type="Proteomes" id="UP000515307">
    <property type="component" value="Chromosome"/>
</dbReference>
<keyword evidence="3" id="KW-0460">Magnesium</keyword>
<proteinExistence type="predicted"/>
<dbReference type="EMBL" id="CP045702">
    <property type="protein sequence ID" value="QNE74464.1"/>
    <property type="molecule type" value="Genomic_DNA"/>
</dbReference>
<feature type="domain" description="Nudix hydrolase" evidence="4">
    <location>
        <begin position="28"/>
        <end position="167"/>
    </location>
</feature>
<dbReference type="GO" id="GO:0016787">
    <property type="term" value="F:hydrolase activity"/>
    <property type="evidence" value="ECO:0007669"/>
    <property type="project" value="UniProtKB-KW"/>
</dbReference>
<dbReference type="InterPro" id="IPR015797">
    <property type="entry name" value="NUDIX_hydrolase-like_dom_sf"/>
</dbReference>
<protein>
    <submittedName>
        <fullName evidence="5">NUDIX domain-containing protein</fullName>
    </submittedName>
</protein>
<evidence type="ECO:0000259" key="4">
    <source>
        <dbReference type="PROSITE" id="PS51462"/>
    </source>
</evidence>
<dbReference type="PANTHER" id="PTHR43046">
    <property type="entry name" value="GDP-MANNOSE MANNOSYL HYDROLASE"/>
    <property type="match status" value="1"/>
</dbReference>
<dbReference type="Pfam" id="PF00293">
    <property type="entry name" value="NUDIX"/>
    <property type="match status" value="2"/>
</dbReference>
<dbReference type="CDD" id="cd18876">
    <property type="entry name" value="NUDIX_Hydrolase"/>
    <property type="match status" value="1"/>
</dbReference>
<keyword evidence="2" id="KW-0378">Hydrolase</keyword>
<accession>A0A7G7BGJ9</accession>
<evidence type="ECO:0000256" key="1">
    <source>
        <dbReference type="ARBA" id="ARBA00001946"/>
    </source>
</evidence>
<dbReference type="AlphaFoldDB" id="A0A7G7BGJ9"/>
<dbReference type="SUPFAM" id="SSF55811">
    <property type="entry name" value="Nudix"/>
    <property type="match status" value="2"/>
</dbReference>